<dbReference type="AlphaFoldDB" id="A0A8H7DIS6"/>
<proteinExistence type="predicted"/>
<comment type="caution">
    <text evidence="7">The sequence shown here is derived from an EMBL/GenBank/DDBJ whole genome shotgun (WGS) entry which is preliminary data.</text>
</comment>
<gene>
    <name evidence="7" type="ORF">MSAN_00492700</name>
</gene>
<accession>A0A8H7DIS6</accession>
<evidence type="ECO:0000256" key="4">
    <source>
        <dbReference type="SAM" id="Phobius"/>
    </source>
</evidence>
<keyword evidence="4" id="KW-0472">Membrane</keyword>
<dbReference type="GO" id="GO:0005524">
    <property type="term" value="F:ATP binding"/>
    <property type="evidence" value="ECO:0007669"/>
    <property type="project" value="UniProtKB-KW"/>
</dbReference>
<evidence type="ECO:0000313" key="7">
    <source>
        <dbReference type="EMBL" id="KAF7372866.1"/>
    </source>
</evidence>
<organism evidence="7 8">
    <name type="scientific">Mycena sanguinolenta</name>
    <dbReference type="NCBI Taxonomy" id="230812"/>
    <lineage>
        <taxon>Eukaryota</taxon>
        <taxon>Fungi</taxon>
        <taxon>Dikarya</taxon>
        <taxon>Basidiomycota</taxon>
        <taxon>Agaricomycotina</taxon>
        <taxon>Agaricomycetes</taxon>
        <taxon>Agaricomycetidae</taxon>
        <taxon>Agaricales</taxon>
        <taxon>Marasmiineae</taxon>
        <taxon>Mycenaceae</taxon>
        <taxon>Mycena</taxon>
    </lineage>
</organism>
<dbReference type="Proteomes" id="UP000623467">
    <property type="component" value="Unassembled WGS sequence"/>
</dbReference>
<feature type="chain" id="PRO_5034866804" description="Epidermal growth factor receptor-like transmembrane-juxtamembrane segment domain-containing protein" evidence="5">
    <location>
        <begin position="20"/>
        <end position="214"/>
    </location>
</feature>
<keyword evidence="4" id="KW-1133">Transmembrane helix</keyword>
<keyword evidence="1" id="KW-0597">Phosphoprotein</keyword>
<keyword evidence="8" id="KW-1185">Reference proteome</keyword>
<evidence type="ECO:0000256" key="1">
    <source>
        <dbReference type="ARBA" id="ARBA00022553"/>
    </source>
</evidence>
<keyword evidence="3" id="KW-0067">ATP-binding</keyword>
<dbReference type="OrthoDB" id="3011740at2759"/>
<feature type="signal peptide" evidence="5">
    <location>
        <begin position="1"/>
        <end position="19"/>
    </location>
</feature>
<dbReference type="InterPro" id="IPR049328">
    <property type="entry name" value="TM_ErbB1"/>
</dbReference>
<protein>
    <recommendedName>
        <fullName evidence="6">Epidermal growth factor receptor-like transmembrane-juxtamembrane segment domain-containing protein</fullName>
    </recommendedName>
</protein>
<feature type="domain" description="Epidermal growth factor receptor-like transmembrane-juxtamembrane segment" evidence="6">
    <location>
        <begin position="155"/>
        <end position="187"/>
    </location>
</feature>
<evidence type="ECO:0000259" key="6">
    <source>
        <dbReference type="Pfam" id="PF21314"/>
    </source>
</evidence>
<keyword evidence="5" id="KW-0732">Signal</keyword>
<evidence type="ECO:0000256" key="2">
    <source>
        <dbReference type="ARBA" id="ARBA00022741"/>
    </source>
</evidence>
<name>A0A8H7DIS6_9AGAR</name>
<keyword evidence="2" id="KW-0547">Nucleotide-binding</keyword>
<dbReference type="Pfam" id="PF21314">
    <property type="entry name" value="TM_ErbB1"/>
    <property type="match status" value="1"/>
</dbReference>
<evidence type="ECO:0000313" key="8">
    <source>
        <dbReference type="Proteomes" id="UP000623467"/>
    </source>
</evidence>
<feature type="transmembrane region" description="Helical" evidence="4">
    <location>
        <begin position="154"/>
        <end position="176"/>
    </location>
</feature>
<dbReference type="EMBL" id="JACAZH010000003">
    <property type="protein sequence ID" value="KAF7372866.1"/>
    <property type="molecule type" value="Genomic_DNA"/>
</dbReference>
<reference evidence="7" key="1">
    <citation type="submission" date="2020-05" db="EMBL/GenBank/DDBJ databases">
        <title>Mycena genomes resolve the evolution of fungal bioluminescence.</title>
        <authorList>
            <person name="Tsai I.J."/>
        </authorList>
    </citation>
    <scope>NUCLEOTIDE SEQUENCE</scope>
    <source>
        <strain evidence="7">160909Yilan</strain>
    </source>
</reference>
<evidence type="ECO:0000256" key="5">
    <source>
        <dbReference type="SAM" id="SignalP"/>
    </source>
</evidence>
<evidence type="ECO:0000256" key="3">
    <source>
        <dbReference type="ARBA" id="ARBA00022840"/>
    </source>
</evidence>
<keyword evidence="4" id="KW-0812">Transmembrane</keyword>
<sequence length="214" mass="22513">MHLALSLWIVAALCIAVRGGMTNFTLDDTSVTITYAPPPLLRCTPDVCASDPTVPLHNGTSTTVEGAILIPFNGSAVYVYLGITGICMFNLDGMVVGKAIGGNNNNISLAYHTNGLPDVPHLLMIYSGQPTGIIQFDYAVFSHNVTTQKSHRGAIIGGVVAGVAAAAILSFGAVLLRRRHQQKRISTRGVPLGDHWPDKPSIKLVGIGKGNGSN</sequence>